<dbReference type="EMBL" id="PNIX01000271">
    <property type="protein sequence ID" value="PMP81912.1"/>
    <property type="molecule type" value="Genomic_DNA"/>
</dbReference>
<protein>
    <recommendedName>
        <fullName evidence="1">Endoribonuclease L-PSP/chorismate mutase-like domain-containing protein</fullName>
    </recommendedName>
</protein>
<feature type="domain" description="Endoribonuclease L-PSP/chorismate mutase-like" evidence="1">
    <location>
        <begin position="6"/>
        <end position="141"/>
    </location>
</feature>
<dbReference type="InterPro" id="IPR013813">
    <property type="entry name" value="Endoribo_LPSP/chorism_mut-like"/>
</dbReference>
<dbReference type="Proteomes" id="UP000236910">
    <property type="component" value="Unassembled WGS sequence"/>
</dbReference>
<gene>
    <name evidence="2" type="ORF">C0175_04615</name>
</gene>
<dbReference type="AlphaFoldDB" id="A0A2J6X5J4"/>
<proteinExistence type="predicted"/>
<dbReference type="Pfam" id="PF14588">
    <property type="entry name" value="YjgF_endoribonc"/>
    <property type="match status" value="1"/>
</dbReference>
<sequence length="152" mass="16682">MGIEDNLKSLGLELPKPSKTLGSYVPTIVIDSKLLFFSGVIPVENGEVIKGKFGKNLRLEEAKKPAQLIVLSILANIREITQDFSRIKQIVKIEGYVNCTEDFEDQPKVMNEVSNLLVSIFGERGKHTRIAVGVNSLPMGACLEVAGIIELD</sequence>
<reference evidence="2 3" key="1">
    <citation type="submission" date="2018-01" db="EMBL/GenBank/DDBJ databases">
        <title>Metagenomic assembled genomes from two thermal pools in the Uzon Caldera, Kamchatka, Russia.</title>
        <authorList>
            <person name="Wilkins L."/>
            <person name="Ettinger C."/>
        </authorList>
    </citation>
    <scope>NUCLEOTIDE SEQUENCE [LARGE SCALE GENOMIC DNA]</scope>
    <source>
        <strain evidence="2">ARK-10</strain>
    </source>
</reference>
<dbReference type="Gene3D" id="3.30.1330.40">
    <property type="entry name" value="RutC-like"/>
    <property type="match status" value="1"/>
</dbReference>
<evidence type="ECO:0000259" key="1">
    <source>
        <dbReference type="Pfam" id="PF14588"/>
    </source>
</evidence>
<dbReference type="PANTHER" id="PTHR43760">
    <property type="entry name" value="ENDORIBONUCLEASE-RELATED"/>
    <property type="match status" value="1"/>
</dbReference>
<organism evidence="2 3">
    <name type="scientific">Caldisericum exile</name>
    <dbReference type="NCBI Taxonomy" id="693075"/>
    <lineage>
        <taxon>Bacteria</taxon>
        <taxon>Pseudomonadati</taxon>
        <taxon>Caldisericota/Cryosericota group</taxon>
        <taxon>Caldisericota</taxon>
        <taxon>Caldisericia</taxon>
        <taxon>Caldisericales</taxon>
        <taxon>Caldisericaceae</taxon>
        <taxon>Caldisericum</taxon>
    </lineage>
</organism>
<accession>A0A2J6X5J4</accession>
<comment type="caution">
    <text evidence="2">The sequence shown here is derived from an EMBL/GenBank/DDBJ whole genome shotgun (WGS) entry which is preliminary data.</text>
</comment>
<dbReference type="PANTHER" id="PTHR43760:SF1">
    <property type="entry name" value="ENDORIBONUCLEASE L-PSP_CHORISMATE MUTASE-LIKE DOMAIN-CONTAINING PROTEIN"/>
    <property type="match status" value="1"/>
</dbReference>
<dbReference type="RefSeq" id="WP_416084652.1">
    <property type="nucleotide sequence ID" value="NZ_JBNARP010000007.1"/>
</dbReference>
<dbReference type="SUPFAM" id="SSF55298">
    <property type="entry name" value="YjgF-like"/>
    <property type="match status" value="1"/>
</dbReference>
<evidence type="ECO:0000313" key="3">
    <source>
        <dbReference type="Proteomes" id="UP000236910"/>
    </source>
</evidence>
<name>A0A2J6X5J4_9BACT</name>
<dbReference type="InterPro" id="IPR035959">
    <property type="entry name" value="RutC-like_sf"/>
</dbReference>
<evidence type="ECO:0000313" key="2">
    <source>
        <dbReference type="EMBL" id="PMP81912.1"/>
    </source>
</evidence>
<dbReference type="CDD" id="cd02199">
    <property type="entry name" value="YjgF_YER057c_UK114_like_1"/>
    <property type="match status" value="1"/>
</dbReference>